<accession>A0A4U6XKE0</accession>
<feature type="compositionally biased region" description="Polar residues" evidence="5">
    <location>
        <begin position="482"/>
        <end position="492"/>
    </location>
</feature>
<feature type="compositionally biased region" description="Low complexity" evidence="5">
    <location>
        <begin position="513"/>
        <end position="529"/>
    </location>
</feature>
<evidence type="ECO:0000259" key="6">
    <source>
        <dbReference type="SMART" id="SM00249"/>
    </source>
</evidence>
<feature type="region of interest" description="Disordered" evidence="5">
    <location>
        <begin position="1"/>
        <end position="34"/>
    </location>
</feature>
<feature type="compositionally biased region" description="Polar residues" evidence="5">
    <location>
        <begin position="24"/>
        <end position="33"/>
    </location>
</feature>
<dbReference type="EMBL" id="PJEX01000117">
    <property type="protein sequence ID" value="TKW54907.1"/>
    <property type="molecule type" value="Genomic_DNA"/>
</dbReference>
<evidence type="ECO:0000256" key="4">
    <source>
        <dbReference type="SAM" id="Coils"/>
    </source>
</evidence>
<dbReference type="STRING" id="1306861.A0A4U6XKE0"/>
<organism evidence="7 8">
    <name type="scientific">Colletotrichum tanaceti</name>
    <dbReference type="NCBI Taxonomy" id="1306861"/>
    <lineage>
        <taxon>Eukaryota</taxon>
        <taxon>Fungi</taxon>
        <taxon>Dikarya</taxon>
        <taxon>Ascomycota</taxon>
        <taxon>Pezizomycotina</taxon>
        <taxon>Sordariomycetes</taxon>
        <taxon>Hypocreomycetidae</taxon>
        <taxon>Glomerellales</taxon>
        <taxon>Glomerellaceae</taxon>
        <taxon>Colletotrichum</taxon>
        <taxon>Colletotrichum destructivum species complex</taxon>
    </lineage>
</organism>
<gene>
    <name evidence="7" type="ORF">CTA1_484</name>
</gene>
<proteinExistence type="predicted"/>
<feature type="compositionally biased region" description="Basic and acidic residues" evidence="5">
    <location>
        <begin position="190"/>
        <end position="206"/>
    </location>
</feature>
<name>A0A4U6XKE0_9PEZI</name>
<feature type="region of interest" description="Disordered" evidence="5">
    <location>
        <begin position="238"/>
        <end position="292"/>
    </location>
</feature>
<feature type="compositionally biased region" description="Low complexity" evidence="5">
    <location>
        <begin position="147"/>
        <end position="158"/>
    </location>
</feature>
<dbReference type="SMART" id="SM00249">
    <property type="entry name" value="PHD"/>
    <property type="match status" value="1"/>
</dbReference>
<dbReference type="GO" id="GO:0008270">
    <property type="term" value="F:zinc ion binding"/>
    <property type="evidence" value="ECO:0007669"/>
    <property type="project" value="UniProtKB-KW"/>
</dbReference>
<comment type="caution">
    <text evidence="7">The sequence shown here is derived from an EMBL/GenBank/DDBJ whole genome shotgun (WGS) entry which is preliminary data.</text>
</comment>
<dbReference type="Gene3D" id="3.30.40.10">
    <property type="entry name" value="Zinc/RING finger domain, C3HC4 (zinc finger)"/>
    <property type="match status" value="1"/>
</dbReference>
<keyword evidence="3" id="KW-0862">Zinc</keyword>
<keyword evidence="2" id="KW-0863">Zinc-finger</keyword>
<dbReference type="AlphaFoldDB" id="A0A4U6XKE0"/>
<feature type="domain" description="Zinc finger PHD-type" evidence="6">
    <location>
        <begin position="292"/>
        <end position="342"/>
    </location>
</feature>
<evidence type="ECO:0000313" key="7">
    <source>
        <dbReference type="EMBL" id="TKW54907.1"/>
    </source>
</evidence>
<evidence type="ECO:0000256" key="3">
    <source>
        <dbReference type="ARBA" id="ARBA00022833"/>
    </source>
</evidence>
<feature type="region of interest" description="Disordered" evidence="5">
    <location>
        <begin position="175"/>
        <end position="211"/>
    </location>
</feature>
<dbReference type="InterPro" id="IPR001965">
    <property type="entry name" value="Znf_PHD"/>
</dbReference>
<feature type="region of interest" description="Disordered" evidence="5">
    <location>
        <begin position="117"/>
        <end position="163"/>
    </location>
</feature>
<keyword evidence="4" id="KW-0175">Coiled coil</keyword>
<dbReference type="Proteomes" id="UP000310108">
    <property type="component" value="Unassembled WGS sequence"/>
</dbReference>
<protein>
    <recommendedName>
        <fullName evidence="6">Zinc finger PHD-type domain-containing protein</fullName>
    </recommendedName>
</protein>
<sequence length="588" mass="64596">MGISISHSSPTSTNPSWRHLDPTGFNSSPPLHQTTSTISTIITTHQPSACCDSPLTHRHMSYGLDLTMFEPLAPEMTVTDQDAMNGTMFVKNETEAEVEGIPSMSNQFTAQYAQMDAVGPSQPPFTSAEAASAGFQPALPERDEPRSPTSVPTSAPSSYKRQFSPATSRYILSRLHQGSDRKPSSSAPNPRDDKPPAPSKTSDEGALHCPMDLSTLPQTLYLPGATHAASSIIALGQPPSAGAKRKRATGDEAARMSSNLPGYPEPEILKRPMPRPPSKRKRAKGDGNGHPMCANCKRTSYTSANRIVLCSCGEAWHQLCHSPEISDEVAADLRRFQCRTCEFEEKEHAKYQRQLALYREAKQEQAEWKKQHNDIERRREKRLATLPKFPKPEMVGFEAGNASPAEVRDGGVSNCAIPSLTVLQRREYFGDLMQSDLVNLLIFSNELQPGLLADVLVSISKKHPELPIFGSPNWAQPKVPQQEAQRPRQNNPARPKTSKQRSKTGGVRKIPKTAPAPAPAEAADPTTTNEADDDDALPESWPKAGHGLYAKLKPEKDDPFLFDDNDEEAFSHFMVDQRGKQIMEPLVG</sequence>
<evidence type="ECO:0000313" key="8">
    <source>
        <dbReference type="Proteomes" id="UP000310108"/>
    </source>
</evidence>
<feature type="region of interest" description="Disordered" evidence="5">
    <location>
        <begin position="467"/>
        <end position="548"/>
    </location>
</feature>
<keyword evidence="8" id="KW-1185">Reference proteome</keyword>
<keyword evidence="1" id="KW-0479">Metal-binding</keyword>
<evidence type="ECO:0000256" key="5">
    <source>
        <dbReference type="SAM" id="MobiDB-lite"/>
    </source>
</evidence>
<evidence type="ECO:0000256" key="2">
    <source>
        <dbReference type="ARBA" id="ARBA00022771"/>
    </source>
</evidence>
<evidence type="ECO:0000256" key="1">
    <source>
        <dbReference type="ARBA" id="ARBA00022723"/>
    </source>
</evidence>
<dbReference type="OrthoDB" id="5863171at2759"/>
<feature type="coiled-coil region" evidence="4">
    <location>
        <begin position="341"/>
        <end position="378"/>
    </location>
</feature>
<dbReference type="InterPro" id="IPR011011">
    <property type="entry name" value="Znf_FYVE_PHD"/>
</dbReference>
<dbReference type="SUPFAM" id="SSF57903">
    <property type="entry name" value="FYVE/PHD zinc finger"/>
    <property type="match status" value="1"/>
</dbReference>
<feature type="compositionally biased region" description="Polar residues" evidence="5">
    <location>
        <begin position="1"/>
        <end position="16"/>
    </location>
</feature>
<dbReference type="InterPro" id="IPR013083">
    <property type="entry name" value="Znf_RING/FYVE/PHD"/>
</dbReference>
<reference evidence="7 8" key="1">
    <citation type="journal article" date="2019" name="PLoS ONE">
        <title>Comparative genome analysis indicates high evolutionary potential of pathogenicity genes in Colletotrichum tanaceti.</title>
        <authorList>
            <person name="Lelwala R.V."/>
            <person name="Korhonen P.K."/>
            <person name="Young N.D."/>
            <person name="Scott J.B."/>
            <person name="Ades P.A."/>
            <person name="Gasser R.B."/>
            <person name="Taylor P.W.J."/>
        </authorList>
    </citation>
    <scope>NUCLEOTIDE SEQUENCE [LARGE SCALE GENOMIC DNA]</scope>
    <source>
        <strain evidence="7">BRIP57314</strain>
    </source>
</reference>